<dbReference type="EMBL" id="JACCBV010000001">
    <property type="protein sequence ID" value="NYE21538.1"/>
    <property type="molecule type" value="Genomic_DNA"/>
</dbReference>
<dbReference type="SMR" id="A0A7Y9GRY8"/>
<dbReference type="GO" id="GO:0016020">
    <property type="term" value="C:membrane"/>
    <property type="evidence" value="ECO:0007669"/>
    <property type="project" value="TreeGrafter"/>
</dbReference>
<comment type="caution">
    <text evidence="2">The sequence shown here is derived from an EMBL/GenBank/DDBJ whole genome shotgun (WGS) entry which is preliminary data.</text>
</comment>
<dbReference type="Gene3D" id="3.40.50.1820">
    <property type="entry name" value="alpha/beta hydrolase"/>
    <property type="match status" value="1"/>
</dbReference>
<organism evidence="2 3">
    <name type="scientific">Microbacterium immunditiarum</name>
    <dbReference type="NCBI Taxonomy" id="337480"/>
    <lineage>
        <taxon>Bacteria</taxon>
        <taxon>Bacillati</taxon>
        <taxon>Actinomycetota</taxon>
        <taxon>Actinomycetes</taxon>
        <taxon>Micrococcales</taxon>
        <taxon>Microbacteriaceae</taxon>
        <taxon>Microbacterium</taxon>
    </lineage>
</organism>
<dbReference type="GO" id="GO:0046464">
    <property type="term" value="P:acylglycerol catabolic process"/>
    <property type="evidence" value="ECO:0007669"/>
    <property type="project" value="TreeGrafter"/>
</dbReference>
<dbReference type="AlphaFoldDB" id="A0A7Y9GRY8"/>
<evidence type="ECO:0000313" key="2">
    <source>
        <dbReference type="EMBL" id="NYE21538.1"/>
    </source>
</evidence>
<dbReference type="InterPro" id="IPR050266">
    <property type="entry name" value="AB_hydrolase_sf"/>
</dbReference>
<name>A0A7Y9GRY8_9MICO</name>
<keyword evidence="3" id="KW-1185">Reference proteome</keyword>
<protein>
    <submittedName>
        <fullName evidence="2">Pimeloyl-ACP methyl ester carboxylesterase</fullName>
    </submittedName>
</protein>
<dbReference type="PANTHER" id="PTHR43798">
    <property type="entry name" value="MONOACYLGLYCEROL LIPASE"/>
    <property type="match status" value="1"/>
</dbReference>
<dbReference type="RefSeq" id="WP_179492236.1">
    <property type="nucleotide sequence ID" value="NZ_JACCBV010000001.1"/>
</dbReference>
<dbReference type="Proteomes" id="UP000576969">
    <property type="component" value="Unassembled WGS sequence"/>
</dbReference>
<sequence length="311" mass="34850">MSSRLDEPVPTYYDLPGGSWIDVDGIRTWYAAAGTGAPVVFVYGGNFGGASAASGANSWAPAFHALKGTHRVIAYDKPGQGYSDAPLRLEDYTMAKVVDHLMHFLEVLDLGPVHLVGHSRGGYIATRTTLERQDLVRSLTIVNSGTLSPGVATNEVTLSNPPIGVSPAGARWLYQNYCYQRDWVTDEFIAQSWSIVESEQYQKGVRECREHDLLGGLFLPELAKDKRVTLQWLAEGRLQRPTQIVWGRDDRTAHLSRGLALFDTVRRSEKRTYLSVVDKCGHYPYREHPEWFAQIVTRFLEEVESRDFAVC</sequence>
<dbReference type="Pfam" id="PF12697">
    <property type="entry name" value="Abhydrolase_6"/>
    <property type="match status" value="1"/>
</dbReference>
<dbReference type="SUPFAM" id="SSF53474">
    <property type="entry name" value="alpha/beta-Hydrolases"/>
    <property type="match status" value="1"/>
</dbReference>
<accession>A0A7Y9GRY8</accession>
<feature type="domain" description="AB hydrolase-1" evidence="1">
    <location>
        <begin position="56"/>
        <end position="294"/>
    </location>
</feature>
<dbReference type="PANTHER" id="PTHR43798:SF5">
    <property type="entry name" value="MONOACYLGLYCEROL LIPASE ABHD6"/>
    <property type="match status" value="1"/>
</dbReference>
<dbReference type="InterPro" id="IPR000073">
    <property type="entry name" value="AB_hydrolase_1"/>
</dbReference>
<evidence type="ECO:0000259" key="1">
    <source>
        <dbReference type="Pfam" id="PF12697"/>
    </source>
</evidence>
<dbReference type="InterPro" id="IPR029058">
    <property type="entry name" value="AB_hydrolase_fold"/>
</dbReference>
<dbReference type="GO" id="GO:0047372">
    <property type="term" value="F:monoacylglycerol lipase activity"/>
    <property type="evidence" value="ECO:0007669"/>
    <property type="project" value="TreeGrafter"/>
</dbReference>
<gene>
    <name evidence="2" type="ORF">BJ991_003566</name>
</gene>
<reference evidence="2 3" key="1">
    <citation type="submission" date="2020-07" db="EMBL/GenBank/DDBJ databases">
        <title>Sequencing the genomes of 1000 actinobacteria strains.</title>
        <authorList>
            <person name="Klenk H.-P."/>
        </authorList>
    </citation>
    <scope>NUCLEOTIDE SEQUENCE [LARGE SCALE GENOMIC DNA]</scope>
    <source>
        <strain evidence="2 3">DSM 24662</strain>
    </source>
</reference>
<proteinExistence type="predicted"/>
<dbReference type="PRINTS" id="PR00111">
    <property type="entry name" value="ABHYDROLASE"/>
</dbReference>
<evidence type="ECO:0000313" key="3">
    <source>
        <dbReference type="Proteomes" id="UP000576969"/>
    </source>
</evidence>